<dbReference type="EMBL" id="AP009384">
    <property type="protein sequence ID" value="BAF89314.1"/>
    <property type="molecule type" value="Genomic_DNA"/>
</dbReference>
<gene>
    <name evidence="2" type="ordered locus">AZC_3316</name>
</gene>
<evidence type="ECO:0000256" key="1">
    <source>
        <dbReference type="SAM" id="MobiDB-lite"/>
    </source>
</evidence>
<evidence type="ECO:0000313" key="2">
    <source>
        <dbReference type="EMBL" id="BAF89314.1"/>
    </source>
</evidence>
<dbReference type="STRING" id="438753.AZC_3316"/>
<reference evidence="2 3" key="1">
    <citation type="journal article" date="2007" name="Appl. Environ. Microbiol.">
        <title>Rhizobial factors required for stem nodule maturation and maintenance in Sesbania rostrata-Azorhizobium caulinodans ORS571 symbiosis.</title>
        <authorList>
            <person name="Suzuki S."/>
            <person name="Aono T."/>
            <person name="Lee KB."/>
            <person name="Suzuki T."/>
            <person name="Liu CT."/>
            <person name="Miwa H."/>
            <person name="Wakao S."/>
            <person name="Iki T."/>
            <person name="Oyaizu H."/>
        </authorList>
    </citation>
    <scope>NUCLEOTIDE SEQUENCE [LARGE SCALE GENOMIC DNA]</scope>
    <source>
        <strain evidence="3">ATCC 43989 / DSM 5975 / JCM 20966 / LMG 6465 / NBRC 14845 / NCIMB 13405 / ORS 571</strain>
    </source>
</reference>
<keyword evidence="3" id="KW-1185">Reference proteome</keyword>
<feature type="region of interest" description="Disordered" evidence="1">
    <location>
        <begin position="1"/>
        <end position="82"/>
    </location>
</feature>
<evidence type="ECO:0000313" key="3">
    <source>
        <dbReference type="Proteomes" id="UP000000270"/>
    </source>
</evidence>
<reference evidence="2 3" key="4">
    <citation type="journal article" date="2009" name="Appl. Environ. Microbiol.">
        <title>Comparative genome-wide transcriptional profiling of Azorhizobium caulinodans ORS571 grown under free-living and symbiotic conditions.</title>
        <authorList>
            <person name="Tsukada S."/>
            <person name="Aono T."/>
            <person name="Akiba N."/>
            <person name="Lee KB."/>
            <person name="Liu CT."/>
            <person name="Toyazaki H."/>
            <person name="Oyaizu H."/>
        </authorList>
    </citation>
    <scope>NUCLEOTIDE SEQUENCE [LARGE SCALE GENOMIC DNA]</scope>
    <source>
        <strain evidence="3">ATCC 43989 / DSM 5975 / JCM 20966 / LMG 6465 / NBRC 14845 / NCIMB 13405 / ORS 571</strain>
    </source>
</reference>
<dbReference type="AlphaFoldDB" id="A8IHS6"/>
<reference evidence="3" key="2">
    <citation type="submission" date="2007-04" db="EMBL/GenBank/DDBJ databases">
        <title>Complete genome sequence of the nitrogen-fixing bacterium Azorhizobium caulinodans ORS571.</title>
        <authorList>
            <person name="Lee K.B."/>
            <person name="Backer P.D."/>
            <person name="Aono T."/>
            <person name="Liu C.T."/>
            <person name="Suzuki S."/>
            <person name="Suzuki T."/>
            <person name="Kaneko T."/>
            <person name="Yamada M."/>
            <person name="Tabata S."/>
            <person name="Kupfer D.M."/>
            <person name="Najar F.Z."/>
            <person name="Wiley G.B."/>
            <person name="Roe B."/>
            <person name="Binnewies T."/>
            <person name="Ussery D."/>
            <person name="Vereecke D."/>
            <person name="Gevers D."/>
            <person name="Holsters M."/>
            <person name="Oyaizu H."/>
        </authorList>
    </citation>
    <scope>NUCLEOTIDE SEQUENCE [LARGE SCALE GENOMIC DNA]</scope>
    <source>
        <strain evidence="3">ATCC 43989 / DSM 5975 / JCM 20966 / LMG 6465 / NBRC 14845 / NCIMB 13405 / ORS 571</strain>
    </source>
</reference>
<dbReference type="KEGG" id="azc:AZC_3316"/>
<reference evidence="2 3" key="5">
    <citation type="journal article" date="2010" name="Appl. Environ. Microbiol.">
        <title>phrR-like gene praR of Azorhizobium caulinodans ORS571 is essential for symbiosis with Sesbania rostrata and is involved in expression of reb genes.</title>
        <authorList>
            <person name="Akiba N."/>
            <person name="Aono T."/>
            <person name="Toyazaki H."/>
            <person name="Sato S."/>
            <person name="Oyaizu H."/>
        </authorList>
    </citation>
    <scope>NUCLEOTIDE SEQUENCE [LARGE SCALE GENOMIC DNA]</scope>
    <source>
        <strain evidence="3">ATCC 43989 / DSM 5975 / JCM 20966 / LMG 6465 / NBRC 14845 / NCIMB 13405 / ORS 571</strain>
    </source>
</reference>
<accession>A8IHS6</accession>
<reference evidence="2 3" key="3">
    <citation type="journal article" date="2008" name="BMC Genomics">
        <title>The genome of the versatile nitrogen fixer Azorhizobium caulinodans ORS571.</title>
        <authorList>
            <person name="Lee KB."/>
            <person name="Backer P.D."/>
            <person name="Aono T."/>
            <person name="Liu CT."/>
            <person name="Suzuki S."/>
            <person name="Suzuki T."/>
            <person name="Kaneko T."/>
            <person name="Yamada M."/>
            <person name="Tabata S."/>
            <person name="Kupfer D.M."/>
            <person name="Najar F.Z."/>
            <person name="Wiley G.B."/>
            <person name="Roe B."/>
            <person name="Binnewies T.T."/>
            <person name="Ussery D.W."/>
            <person name="D'Haeze W."/>
            <person name="Herder J.D."/>
            <person name="Gevers D."/>
            <person name="Vereecke D."/>
            <person name="Holsters M."/>
            <person name="Oyaizu H."/>
        </authorList>
    </citation>
    <scope>NUCLEOTIDE SEQUENCE [LARGE SCALE GENOMIC DNA]</scope>
    <source>
        <strain evidence="3">ATCC 43989 / DSM 5975 / JCM 20966 / LMG 6465 / NBRC 14845 / NCIMB 13405 / ORS 571</strain>
    </source>
</reference>
<feature type="compositionally biased region" description="Basic and acidic residues" evidence="1">
    <location>
        <begin position="1"/>
        <end position="40"/>
    </location>
</feature>
<name>A8IHS6_AZOC5</name>
<sequence>MQTRQPSDRGQRSPAVDPKERHIMPQADKSKETQEAEARKAAQRTPAAGPHAKPHLTDTEKTPGSGTLPDPKHPQEGDATSG</sequence>
<protein>
    <submittedName>
        <fullName evidence="2">Uncharacterized protein</fullName>
    </submittedName>
</protein>
<reference evidence="2 3" key="6">
    <citation type="journal article" date="2011" name="Appl. Environ. Microbiol.">
        <title>Involvement of the azorhizobial chromosome partition gene (parA) in the onset of bacteroid differentiation during Sesbania rostrata stem nodule development.</title>
        <authorList>
            <person name="Liu CT."/>
            <person name="Lee KB."/>
            <person name="Wang YS."/>
            <person name="Peng MH."/>
            <person name="Lee KT."/>
            <person name="Suzuki S."/>
            <person name="Suzuki T."/>
            <person name="Oyaizu H."/>
        </authorList>
    </citation>
    <scope>NUCLEOTIDE SEQUENCE [LARGE SCALE GENOMIC DNA]</scope>
    <source>
        <strain evidence="3">ATCC 43989 / DSM 5975 / JCM 20966 / LMG 6465 / NBRC 14845 / NCIMB 13405 / ORS 571</strain>
    </source>
</reference>
<proteinExistence type="predicted"/>
<organism evidence="2 3">
    <name type="scientific">Azorhizobium caulinodans (strain ATCC 43989 / DSM 5975 / JCM 20966 / LMG 6465 / NBRC 14845 / NCIMB 13405 / ORS 571)</name>
    <dbReference type="NCBI Taxonomy" id="438753"/>
    <lineage>
        <taxon>Bacteria</taxon>
        <taxon>Pseudomonadati</taxon>
        <taxon>Pseudomonadota</taxon>
        <taxon>Alphaproteobacteria</taxon>
        <taxon>Hyphomicrobiales</taxon>
        <taxon>Xanthobacteraceae</taxon>
        <taxon>Azorhizobium</taxon>
    </lineage>
</organism>
<dbReference type="HOGENOM" id="CLU_2551044_0_0_5"/>
<dbReference type="Proteomes" id="UP000000270">
    <property type="component" value="Chromosome"/>
</dbReference>